<gene>
    <name evidence="2" type="ORF">HNQ50_003032</name>
</gene>
<feature type="domain" description="TniQ" evidence="1">
    <location>
        <begin position="53"/>
        <end position="85"/>
    </location>
</feature>
<evidence type="ECO:0000313" key="3">
    <source>
        <dbReference type="Proteomes" id="UP000543030"/>
    </source>
</evidence>
<dbReference type="InterPro" id="IPR009492">
    <property type="entry name" value="TniQ"/>
</dbReference>
<dbReference type="AlphaFoldDB" id="A0A840RJF2"/>
<dbReference type="EMBL" id="JACHHN010000006">
    <property type="protein sequence ID" value="MBB5192291.1"/>
    <property type="molecule type" value="Genomic_DNA"/>
</dbReference>
<keyword evidence="3" id="KW-1185">Reference proteome</keyword>
<proteinExistence type="predicted"/>
<organism evidence="2 3">
    <name type="scientific">Silvimonas terrae</name>
    <dbReference type="NCBI Taxonomy" id="300266"/>
    <lineage>
        <taxon>Bacteria</taxon>
        <taxon>Pseudomonadati</taxon>
        <taxon>Pseudomonadota</taxon>
        <taxon>Betaproteobacteria</taxon>
        <taxon>Neisseriales</taxon>
        <taxon>Chitinibacteraceae</taxon>
        <taxon>Silvimonas</taxon>
    </lineage>
</organism>
<name>A0A840RJF2_9NEIS</name>
<dbReference type="Pfam" id="PF06527">
    <property type="entry name" value="TniQ"/>
    <property type="match status" value="1"/>
</dbReference>
<reference evidence="2 3" key="1">
    <citation type="submission" date="2020-08" db="EMBL/GenBank/DDBJ databases">
        <title>Genomic Encyclopedia of Type Strains, Phase IV (KMG-IV): sequencing the most valuable type-strain genomes for metagenomic binning, comparative biology and taxonomic classification.</title>
        <authorList>
            <person name="Goeker M."/>
        </authorList>
    </citation>
    <scope>NUCLEOTIDE SEQUENCE [LARGE SCALE GENOMIC DNA]</scope>
    <source>
        <strain evidence="2 3">DSM 18233</strain>
    </source>
</reference>
<sequence>MTPRDVEQLGVTFDPAVLRRFQLLPDQGLDPDLHAHVRRAAFLCRDKGALWNYQFARFCPHCLAEDAVWRAEWEVVFFDTCPRHGNWLIDQCSTCAQPFTWHRDSLLRCTCGSDLREEQTVSSPWNATLLSGAIRDRLYGRPCESSRFCFPLTDLEPQQLQRLIRYMGCHLDPSAGPKPLKIRNAGLLEVSWPITSLASEILFNWPKGFYDALNQLQGAVPDGKASLKSLFRHAYSYLYKGGMSDAAFTPVRDAFEIWLTENWKGGIARRNRRLASELLTNVQWIPGKAAADRLGISVTRLRFLIREGKLDAQESMSQAGRRFLMVRKDQLEVVEAELSGEITMVKAIEILGIGKVRMQRILRLLFPSARRVADQLYMPWSIPSGEVYALAEVGSELPVVSIPEEHQVALAHVLRYWNWNADEVVALTEGVRDGMLTLQAQWEGATGIARWVFDRNELRVWYQRLDCGRANWISIPELARILGVKQQVAYWLTQNSYIASQKLGTGRNIGSRVKKIDVERFLQKHIFATEIADRIGRSPRKVMIMLAEVSIYPLRGHSTEACRQLVYVRDEALDRFLARHTVDPSSVDARLKGTMARRQKAWQRIIYENGKDTPDPSHFHLEPP</sequence>
<dbReference type="RefSeq" id="WP_373282237.1">
    <property type="nucleotide sequence ID" value="NZ_JACHHN010000006.1"/>
</dbReference>
<protein>
    <recommendedName>
        <fullName evidence="1">TniQ domain-containing protein</fullName>
    </recommendedName>
</protein>
<comment type="caution">
    <text evidence="2">The sequence shown here is derived from an EMBL/GenBank/DDBJ whole genome shotgun (WGS) entry which is preliminary data.</text>
</comment>
<dbReference type="Proteomes" id="UP000543030">
    <property type="component" value="Unassembled WGS sequence"/>
</dbReference>
<evidence type="ECO:0000259" key="1">
    <source>
        <dbReference type="Pfam" id="PF06527"/>
    </source>
</evidence>
<accession>A0A840RJF2</accession>
<evidence type="ECO:0000313" key="2">
    <source>
        <dbReference type="EMBL" id="MBB5192291.1"/>
    </source>
</evidence>